<keyword evidence="1" id="KW-0472">Membrane</keyword>
<feature type="transmembrane region" description="Helical" evidence="1">
    <location>
        <begin position="266"/>
        <end position="284"/>
    </location>
</feature>
<evidence type="ECO:0000313" key="2">
    <source>
        <dbReference type="EMBL" id="SFV59627.1"/>
    </source>
</evidence>
<accession>A0A1W1C1N4</accession>
<evidence type="ECO:0000256" key="1">
    <source>
        <dbReference type="SAM" id="Phobius"/>
    </source>
</evidence>
<proteinExistence type="predicted"/>
<gene>
    <name evidence="2" type="ORF">MNB_SV-10-1212</name>
</gene>
<name>A0A1W1C1N4_9ZZZZ</name>
<organism evidence="2">
    <name type="scientific">hydrothermal vent metagenome</name>
    <dbReference type="NCBI Taxonomy" id="652676"/>
    <lineage>
        <taxon>unclassified sequences</taxon>
        <taxon>metagenomes</taxon>
        <taxon>ecological metagenomes</taxon>
    </lineage>
</organism>
<protein>
    <submittedName>
        <fullName evidence="2">Putative periplasmic protein</fullName>
    </submittedName>
</protein>
<reference evidence="2" key="1">
    <citation type="submission" date="2016-10" db="EMBL/GenBank/DDBJ databases">
        <authorList>
            <person name="de Groot N.N."/>
        </authorList>
    </citation>
    <scope>NUCLEOTIDE SEQUENCE</scope>
</reference>
<keyword evidence="1" id="KW-1133">Transmembrane helix</keyword>
<sequence length="347" mass="39906">MPLLRSFGFMLLAVFAFTALLNAEAEYKYSYVPKKIYENQLFPLTVIDTARTKDDNPRFQFDPVSPVQPVFQEPLVVHNGSDSFYTFYFKADKVDVMIPRLFIVSGSVDTSLDPQTIPLAHLQPRKDFCGVLAADMKIKGSQVSNYDEKNHLVTLSIEAYEANLEDMHLKHVEESGLEDLHRKFAKVTAEFYVVLPLKQKNIRFTYFNTIKNQYVFLEASAELADDSVTTQSDLNPKEDSFEKLKKYTFVFLTGFFLLMSLIKRDFFFLVLGVISLITLLTFYIPHKKICVKQGAPLYLLPTQTSTIGTKIDEDFETPLLGKREEFRKIEYKNGIIGWVKNEDLCKN</sequence>
<dbReference type="AlphaFoldDB" id="A0A1W1C1N4"/>
<dbReference type="EMBL" id="FPHL01000020">
    <property type="protein sequence ID" value="SFV59627.1"/>
    <property type="molecule type" value="Genomic_DNA"/>
</dbReference>
<keyword evidence="1" id="KW-0812">Transmembrane</keyword>